<dbReference type="CDD" id="cd00590">
    <property type="entry name" value="RRM_SF"/>
    <property type="match status" value="1"/>
</dbReference>
<sequence length="359" mass="40727">MILVMERRREWRRAEGGISKQSLQRRRLGFSVFIVNVSKKIHHSALKEAFQVYGEVPDTYIAYHNLRRRFKGTTFAFVRFREELGANLTILNGSGRLMDGFRVRIFRARSSTNYQGGKNLSKPTGVDTSSENPRNTTVITQEQRRKSNVTEVWVTEKEKTDGEGNMHDASFFDQRENTLPNEDYISEMSPIMEGAEMVGGNNNFEVENLGASTNSRDSCNLGDVGLLDAALIRPKQFRMNLTSTEVANGSSKLSGPRAGVNKMYWWASAFKDKKQVKRNQKSKRINKHKSKAHCLEFREDKRKEAEQADKSFPEAGNISSTKEAIATMEVGESLGVVFNASNAVVLKRFQELVEEEEHL</sequence>
<evidence type="ECO:0000313" key="4">
    <source>
        <dbReference type="EMBL" id="KAK8505880.1"/>
    </source>
</evidence>
<organism evidence="4 5">
    <name type="scientific">Hibiscus sabdariffa</name>
    <name type="common">roselle</name>
    <dbReference type="NCBI Taxonomy" id="183260"/>
    <lineage>
        <taxon>Eukaryota</taxon>
        <taxon>Viridiplantae</taxon>
        <taxon>Streptophyta</taxon>
        <taxon>Embryophyta</taxon>
        <taxon>Tracheophyta</taxon>
        <taxon>Spermatophyta</taxon>
        <taxon>Magnoliopsida</taxon>
        <taxon>eudicotyledons</taxon>
        <taxon>Gunneridae</taxon>
        <taxon>Pentapetalae</taxon>
        <taxon>rosids</taxon>
        <taxon>malvids</taxon>
        <taxon>Malvales</taxon>
        <taxon>Malvaceae</taxon>
        <taxon>Malvoideae</taxon>
        <taxon>Hibiscus</taxon>
    </lineage>
</organism>
<gene>
    <name evidence="4" type="ORF">V6N12_042904</name>
</gene>
<name>A0ABR2BFE4_9ROSI</name>
<keyword evidence="1" id="KW-0694">RNA-binding</keyword>
<accession>A0ABR2BFE4</accession>
<feature type="compositionally biased region" description="Polar residues" evidence="2">
    <location>
        <begin position="114"/>
        <end position="141"/>
    </location>
</feature>
<feature type="region of interest" description="Disordered" evidence="2">
    <location>
        <begin position="114"/>
        <end position="146"/>
    </location>
</feature>
<dbReference type="PROSITE" id="PS50102">
    <property type="entry name" value="RRM"/>
    <property type="match status" value="1"/>
</dbReference>
<dbReference type="InterPro" id="IPR035979">
    <property type="entry name" value="RBD_domain_sf"/>
</dbReference>
<feature type="domain" description="RRM" evidence="3">
    <location>
        <begin position="30"/>
        <end position="110"/>
    </location>
</feature>
<evidence type="ECO:0000256" key="2">
    <source>
        <dbReference type="SAM" id="MobiDB-lite"/>
    </source>
</evidence>
<dbReference type="Gene3D" id="3.30.70.330">
    <property type="match status" value="1"/>
</dbReference>
<comment type="caution">
    <text evidence="4">The sequence shown here is derived from an EMBL/GenBank/DDBJ whole genome shotgun (WGS) entry which is preliminary data.</text>
</comment>
<evidence type="ECO:0000313" key="5">
    <source>
        <dbReference type="Proteomes" id="UP001472677"/>
    </source>
</evidence>
<dbReference type="SMART" id="SM00360">
    <property type="entry name" value="RRM"/>
    <property type="match status" value="1"/>
</dbReference>
<dbReference type="InterPro" id="IPR000504">
    <property type="entry name" value="RRM_dom"/>
</dbReference>
<dbReference type="InterPro" id="IPR012677">
    <property type="entry name" value="Nucleotide-bd_a/b_plait_sf"/>
</dbReference>
<dbReference type="EMBL" id="JBBPBM010000122">
    <property type="protein sequence ID" value="KAK8505880.1"/>
    <property type="molecule type" value="Genomic_DNA"/>
</dbReference>
<evidence type="ECO:0000259" key="3">
    <source>
        <dbReference type="PROSITE" id="PS50102"/>
    </source>
</evidence>
<keyword evidence="5" id="KW-1185">Reference proteome</keyword>
<proteinExistence type="predicted"/>
<dbReference type="SUPFAM" id="SSF54928">
    <property type="entry name" value="RNA-binding domain, RBD"/>
    <property type="match status" value="1"/>
</dbReference>
<dbReference type="Proteomes" id="UP001472677">
    <property type="component" value="Unassembled WGS sequence"/>
</dbReference>
<protein>
    <recommendedName>
        <fullName evidence="3">RRM domain-containing protein</fullName>
    </recommendedName>
</protein>
<evidence type="ECO:0000256" key="1">
    <source>
        <dbReference type="PROSITE-ProRule" id="PRU00176"/>
    </source>
</evidence>
<reference evidence="4 5" key="1">
    <citation type="journal article" date="2024" name="G3 (Bethesda)">
        <title>Genome assembly of Hibiscus sabdariffa L. provides insights into metabolisms of medicinal natural products.</title>
        <authorList>
            <person name="Kim T."/>
        </authorList>
    </citation>
    <scope>NUCLEOTIDE SEQUENCE [LARGE SCALE GENOMIC DNA]</scope>
    <source>
        <strain evidence="4">TK-2024</strain>
        <tissue evidence="4">Old leaves</tissue>
    </source>
</reference>